<dbReference type="InterPro" id="IPR038765">
    <property type="entry name" value="Papain-like_cys_pep_sf"/>
</dbReference>
<gene>
    <name evidence="2" type="ORF">CKU37_06800</name>
</gene>
<evidence type="ECO:0000259" key="1">
    <source>
        <dbReference type="PROSITE" id="PS50911"/>
    </source>
</evidence>
<protein>
    <submittedName>
        <fullName evidence="2">CHAP domain-containing protein</fullName>
    </submittedName>
</protein>
<evidence type="ECO:0000313" key="2">
    <source>
        <dbReference type="EMBL" id="PZD56179.1"/>
    </source>
</evidence>
<organism evidence="2 3">
    <name type="scientific">Streptococcus salivarius</name>
    <dbReference type="NCBI Taxonomy" id="1304"/>
    <lineage>
        <taxon>Bacteria</taxon>
        <taxon>Bacillati</taxon>
        <taxon>Bacillota</taxon>
        <taxon>Bacilli</taxon>
        <taxon>Lactobacillales</taxon>
        <taxon>Streptococcaceae</taxon>
        <taxon>Streptococcus</taxon>
    </lineage>
</organism>
<sequence length="80" mass="8561">MMLSSVFLILATSPQAGDIISFAGGGHGTPAEYGLVAFVEKLYPNGSFLISETNYNGNPNYTFRKLSGVDSNLSFAYTTK</sequence>
<dbReference type="PROSITE" id="PS50911">
    <property type="entry name" value="CHAP"/>
    <property type="match status" value="1"/>
</dbReference>
<dbReference type="Gene3D" id="3.90.1720.10">
    <property type="entry name" value="endopeptidase domain like (from Nostoc punctiforme)"/>
    <property type="match status" value="1"/>
</dbReference>
<feature type="domain" description="Peptidase C51" evidence="1">
    <location>
        <begin position="1"/>
        <end position="77"/>
    </location>
</feature>
<dbReference type="Pfam" id="PF05257">
    <property type="entry name" value="CHAP"/>
    <property type="match status" value="1"/>
</dbReference>
<reference evidence="2 3" key="1">
    <citation type="submission" date="2017-08" db="EMBL/GenBank/DDBJ databases">
        <title>Streptococcus salivarius strain HS0302 Genome.</title>
        <authorList>
            <person name="Smith J."/>
            <person name="Deng P."/>
            <person name="Geng M."/>
        </authorList>
    </citation>
    <scope>NUCLEOTIDE SEQUENCE [LARGE SCALE GENOMIC DNA]</scope>
    <source>
        <strain evidence="2 3">HS0302</strain>
    </source>
</reference>
<dbReference type="SUPFAM" id="SSF54001">
    <property type="entry name" value="Cysteine proteinases"/>
    <property type="match status" value="1"/>
</dbReference>
<evidence type="ECO:0000313" key="3">
    <source>
        <dbReference type="Proteomes" id="UP000248776"/>
    </source>
</evidence>
<name>A0AA45HU46_STRSL</name>
<dbReference type="EMBL" id="NSIW01000011">
    <property type="protein sequence ID" value="PZD56179.1"/>
    <property type="molecule type" value="Genomic_DNA"/>
</dbReference>
<accession>A0AA45HU46</accession>
<comment type="caution">
    <text evidence="2">The sequence shown here is derived from an EMBL/GenBank/DDBJ whole genome shotgun (WGS) entry which is preliminary data.</text>
</comment>
<proteinExistence type="predicted"/>
<dbReference type="AlphaFoldDB" id="A0AA45HU46"/>
<dbReference type="InterPro" id="IPR007921">
    <property type="entry name" value="CHAP_dom"/>
</dbReference>
<dbReference type="Proteomes" id="UP000248776">
    <property type="component" value="Unassembled WGS sequence"/>
</dbReference>